<comment type="caution">
    <text evidence="14">The sequence shown here is derived from an EMBL/GenBank/DDBJ whole genome shotgun (WGS) entry which is preliminary data.</text>
</comment>
<evidence type="ECO:0000256" key="1">
    <source>
        <dbReference type="ARBA" id="ARBA00004167"/>
    </source>
</evidence>
<dbReference type="InterPro" id="IPR016187">
    <property type="entry name" value="CTDL_fold"/>
</dbReference>
<dbReference type="GO" id="GO:0006508">
    <property type="term" value="P:proteolysis"/>
    <property type="evidence" value="ECO:0007669"/>
    <property type="project" value="InterPro"/>
</dbReference>
<dbReference type="CDD" id="cd00037">
    <property type="entry name" value="CLECT"/>
    <property type="match status" value="1"/>
</dbReference>
<feature type="binding site" evidence="7">
    <location>
        <position position="788"/>
    </location>
    <ligand>
        <name>Mg(2+)</name>
        <dbReference type="ChEBI" id="CHEBI:18420"/>
    </ligand>
</feature>
<dbReference type="PROSITE" id="PS00107">
    <property type="entry name" value="PROTEIN_KINASE_ATP"/>
    <property type="match status" value="1"/>
</dbReference>
<dbReference type="GO" id="GO:0005576">
    <property type="term" value="C:extracellular region"/>
    <property type="evidence" value="ECO:0007669"/>
    <property type="project" value="InterPro"/>
</dbReference>
<dbReference type="InterPro" id="IPR000719">
    <property type="entry name" value="Prot_kinase_dom"/>
</dbReference>
<feature type="chain" id="PRO_5040986602" evidence="10">
    <location>
        <begin position="16"/>
        <end position="942"/>
    </location>
</feature>
<evidence type="ECO:0000256" key="10">
    <source>
        <dbReference type="SAM" id="SignalP"/>
    </source>
</evidence>
<evidence type="ECO:0000256" key="5">
    <source>
        <dbReference type="PIRSR" id="PIRSR000615-1"/>
    </source>
</evidence>
<dbReference type="InterPro" id="IPR000177">
    <property type="entry name" value="Apple"/>
</dbReference>
<evidence type="ECO:0000313" key="14">
    <source>
        <dbReference type="EMBL" id="OWA51284.1"/>
    </source>
</evidence>
<evidence type="ECO:0000256" key="4">
    <source>
        <dbReference type="ARBA" id="ARBA00051243"/>
    </source>
</evidence>
<dbReference type="SUPFAM" id="SSF51110">
    <property type="entry name" value="alpha-D-mannose-specific plant lectins"/>
    <property type="match status" value="1"/>
</dbReference>
<dbReference type="Pfam" id="PF00059">
    <property type="entry name" value="Lectin_C"/>
    <property type="match status" value="1"/>
</dbReference>
<reference evidence="15" key="1">
    <citation type="submission" date="2017-01" db="EMBL/GenBank/DDBJ databases">
        <title>Comparative genomics of anhydrobiosis in the tardigrade Hypsibius dujardini.</title>
        <authorList>
            <person name="Yoshida Y."/>
            <person name="Koutsovoulos G."/>
            <person name="Laetsch D."/>
            <person name="Stevens L."/>
            <person name="Kumar S."/>
            <person name="Horikawa D."/>
            <person name="Ishino K."/>
            <person name="Komine S."/>
            <person name="Tomita M."/>
            <person name="Blaxter M."/>
            <person name="Arakawa K."/>
        </authorList>
    </citation>
    <scope>NUCLEOTIDE SEQUENCE [LARGE SCALE GENOMIC DNA]</scope>
    <source>
        <strain evidence="15">Z151</strain>
    </source>
</reference>
<keyword evidence="10" id="KW-0732">Signal</keyword>
<keyword evidence="6 9" id="KW-0547">Nucleotide-binding</keyword>
<accession>A0A9X6NDG1</accession>
<dbReference type="PROSITE" id="PS50927">
    <property type="entry name" value="BULB_LECTIN"/>
    <property type="match status" value="1"/>
</dbReference>
<dbReference type="Gene3D" id="3.50.4.10">
    <property type="entry name" value="Hepatocyte Growth Factor"/>
    <property type="match status" value="1"/>
</dbReference>
<comment type="catalytic activity">
    <reaction evidence="4">
        <text>L-tyrosyl-[protein] + ATP = O-phospho-L-tyrosyl-[protein] + ADP + H(+)</text>
        <dbReference type="Rhea" id="RHEA:10596"/>
        <dbReference type="Rhea" id="RHEA-COMP:10136"/>
        <dbReference type="Rhea" id="RHEA-COMP:20101"/>
        <dbReference type="ChEBI" id="CHEBI:15378"/>
        <dbReference type="ChEBI" id="CHEBI:30616"/>
        <dbReference type="ChEBI" id="CHEBI:46858"/>
        <dbReference type="ChEBI" id="CHEBI:61978"/>
        <dbReference type="ChEBI" id="CHEBI:456216"/>
        <dbReference type="EC" id="2.7.10.1"/>
    </reaction>
</comment>
<evidence type="ECO:0000256" key="9">
    <source>
        <dbReference type="PROSITE-ProRule" id="PRU10141"/>
    </source>
</evidence>
<dbReference type="InterPro" id="IPR050122">
    <property type="entry name" value="RTK"/>
</dbReference>
<dbReference type="GO" id="GO:0005524">
    <property type="term" value="F:ATP binding"/>
    <property type="evidence" value="ECO:0007669"/>
    <property type="project" value="UniProtKB-UniRule"/>
</dbReference>
<dbReference type="PANTHER" id="PTHR24416:SF600">
    <property type="entry name" value="PDGF- AND VEGF-RECEPTOR RELATED, ISOFORM J"/>
    <property type="match status" value="1"/>
</dbReference>
<dbReference type="Gene3D" id="3.30.200.20">
    <property type="entry name" value="Phosphorylase Kinase, domain 1"/>
    <property type="match status" value="1"/>
</dbReference>
<evidence type="ECO:0000256" key="7">
    <source>
        <dbReference type="PIRSR" id="PIRSR000615-3"/>
    </source>
</evidence>
<evidence type="ECO:0000256" key="2">
    <source>
        <dbReference type="ARBA" id="ARBA00022737"/>
    </source>
</evidence>
<evidence type="ECO:0000256" key="3">
    <source>
        <dbReference type="ARBA" id="ARBA00023157"/>
    </source>
</evidence>
<dbReference type="EMBL" id="MTYJ01000220">
    <property type="protein sequence ID" value="OWA51284.1"/>
    <property type="molecule type" value="Genomic_DNA"/>
</dbReference>
<dbReference type="GO" id="GO:0043235">
    <property type="term" value="C:receptor complex"/>
    <property type="evidence" value="ECO:0007669"/>
    <property type="project" value="TreeGrafter"/>
</dbReference>
<keyword evidence="14" id="KW-0675">Receptor</keyword>
<feature type="signal peptide" evidence="10">
    <location>
        <begin position="1"/>
        <end position="15"/>
    </location>
</feature>
<dbReference type="OrthoDB" id="10261027at2759"/>
<feature type="binding site" evidence="6 9">
    <location>
        <position position="630"/>
    </location>
    <ligand>
        <name>ATP</name>
        <dbReference type="ChEBI" id="CHEBI:30616"/>
    </ligand>
</feature>
<dbReference type="GO" id="GO:0007169">
    <property type="term" value="P:cell surface receptor protein tyrosine kinase signaling pathway"/>
    <property type="evidence" value="ECO:0007669"/>
    <property type="project" value="TreeGrafter"/>
</dbReference>
<evidence type="ECO:0000259" key="12">
    <source>
        <dbReference type="PROSITE" id="PS50041"/>
    </source>
</evidence>
<dbReference type="Pfam" id="PF14295">
    <property type="entry name" value="PAN_4"/>
    <property type="match status" value="3"/>
</dbReference>
<comment type="subcellular location">
    <subcellularLocation>
        <location evidence="1">Membrane</location>
        <topology evidence="1">Single-pass membrane protein</topology>
    </subcellularLocation>
</comment>
<dbReference type="InterPro" id="IPR003609">
    <property type="entry name" value="Pan_app"/>
</dbReference>
<protein>
    <submittedName>
        <fullName evidence="14">Fibroblast growth factor receptor 3</fullName>
    </submittedName>
</protein>
<dbReference type="InterPro" id="IPR016186">
    <property type="entry name" value="C-type_lectin-like/link_sf"/>
</dbReference>
<dbReference type="Pfam" id="PF07714">
    <property type="entry name" value="PK_Tyr_Ser-Thr"/>
    <property type="match status" value="1"/>
</dbReference>
<organism evidence="14 15">
    <name type="scientific">Hypsibius exemplaris</name>
    <name type="common">Freshwater tardigrade</name>
    <dbReference type="NCBI Taxonomy" id="2072580"/>
    <lineage>
        <taxon>Eukaryota</taxon>
        <taxon>Metazoa</taxon>
        <taxon>Ecdysozoa</taxon>
        <taxon>Tardigrada</taxon>
        <taxon>Eutardigrada</taxon>
        <taxon>Parachela</taxon>
        <taxon>Hypsibioidea</taxon>
        <taxon>Hypsibiidae</taxon>
        <taxon>Hypsibius</taxon>
    </lineage>
</organism>
<feature type="binding site" evidence="6">
    <location>
        <begin position="603"/>
        <end position="610"/>
    </location>
    <ligand>
        <name>ATP</name>
        <dbReference type="ChEBI" id="CHEBI:30616"/>
    </ligand>
</feature>
<evidence type="ECO:0000259" key="13">
    <source>
        <dbReference type="PROSITE" id="PS50927"/>
    </source>
</evidence>
<dbReference type="SUPFAM" id="SSF56112">
    <property type="entry name" value="Protein kinase-like (PK-like)"/>
    <property type="match status" value="1"/>
</dbReference>
<feature type="binding site" evidence="6">
    <location>
        <position position="774"/>
    </location>
    <ligand>
        <name>ATP</name>
        <dbReference type="ChEBI" id="CHEBI:30616"/>
    </ligand>
</feature>
<keyword evidence="15" id="KW-1185">Reference proteome</keyword>
<dbReference type="SMART" id="SM00108">
    <property type="entry name" value="B_lectin"/>
    <property type="match status" value="1"/>
</dbReference>
<feature type="active site" description="Proton acceptor" evidence="5">
    <location>
        <position position="770"/>
    </location>
</feature>
<dbReference type="Gene3D" id="2.90.10.30">
    <property type="match status" value="1"/>
</dbReference>
<dbReference type="InterPro" id="IPR017441">
    <property type="entry name" value="Protein_kinase_ATP_BS"/>
</dbReference>
<keyword evidence="3" id="KW-1015">Disulfide bond</keyword>
<dbReference type="InterPro" id="IPR001304">
    <property type="entry name" value="C-type_lectin-like"/>
</dbReference>
<feature type="binding site" evidence="7">
    <location>
        <position position="775"/>
    </location>
    <ligand>
        <name>Mg(2+)</name>
        <dbReference type="ChEBI" id="CHEBI:18420"/>
    </ligand>
</feature>
<dbReference type="InterPro" id="IPR020635">
    <property type="entry name" value="Tyr_kinase_cat_dom"/>
</dbReference>
<dbReference type="GO" id="GO:0004714">
    <property type="term" value="F:transmembrane receptor protein tyrosine kinase activity"/>
    <property type="evidence" value="ECO:0007669"/>
    <property type="project" value="UniProtKB-EC"/>
</dbReference>
<feature type="domain" description="Bulb-type lectin" evidence="13">
    <location>
        <begin position="105"/>
        <end position="215"/>
    </location>
</feature>
<dbReference type="CDD" id="cd00192">
    <property type="entry name" value="PTKc"/>
    <property type="match status" value="1"/>
</dbReference>
<dbReference type="AlphaFoldDB" id="A0A9X6NDG1"/>
<keyword evidence="7" id="KW-0479">Metal-binding</keyword>
<feature type="domain" description="Protein kinase" evidence="11">
    <location>
        <begin position="596"/>
        <end position="909"/>
    </location>
</feature>
<evidence type="ECO:0000256" key="8">
    <source>
        <dbReference type="PIRSR" id="PIRSR000615-4"/>
    </source>
</evidence>
<dbReference type="SUPFAM" id="SSF56436">
    <property type="entry name" value="C-type lectin-like"/>
    <property type="match status" value="1"/>
</dbReference>
<dbReference type="InterPro" id="IPR001480">
    <property type="entry name" value="Bulb-type_lectin_dom"/>
</dbReference>
<keyword evidence="6 9" id="KW-0067">ATP-binding</keyword>
<sequence length="942" mass="104844">MRLVLLVTMALATRAFDLAHSMNQQSIEAGRKIQLNTGYNGIDVAHVTTLYQEECWLACDRNIWCMVAVHQQSGRDCWLKGGVLLAQDDVSMTSYVHDRSPMGFPDFLAEGQYLRQGESLYSQSRNARLMMQTNGNLVLLEQPSGNVIWDTKTSGRNVTHALITDGQLVLVENDSHAPHWTTDCSNSFGSTLMLQNDRDLVLYCADGTVAWQTLTATRYLTGRVEENVDYWGGDLQADHVEAGTETEERCWNLCIANPLCNLAAREISGSRCWLKSGKVSSGVLEKGKVVFLKSLSAGRSITPNVDYNGADLLEISTPFADECWLACDRNPMCQFASRPVYGFRCSLKTAGASVLAVNGSTSYARTMSGINETSVCPSGFTRGANECSGKCYTIVRFVSGNTFLSTWSMANTTCSKLNATLAVIADDRDQRCLMATRWIGVSDAWIGLHQHANSSIWSWVNGAPINYTNFISGDERKDKNLTRCAAVRTDGFWVSRFCDDLESSHAICMLGAVVPTTIQTLEKENRLTEEHKIIIGAGSTSTVLALIGLIFIVRCFRRKYCSSGTTTKAMRRQINMAKAPENKYEVKYSSGGVSVKLTKTVLGSGEYGLVIKGFADGLVGYPQRTVVAVKTLTKSEDPKRRAGFFREIEMMKAIRRHLNIVNLLGAIVEGDPMLILEFCCNGSLKRFLRKMPADLFYNHLYPDGNLTPYDEAVIQHMQALLEQTLAEETYGPNSFEPGDKVQSTRSLIIIAFQVARGMEYLAIQRIVHRDVAARNVLMADRDVAKLSDFGMAIHESDTAEKEATTLLPVKWMAPEAILSKAFSEKSDVWSFAVLLHEIFTLGGDPYQDFNVKGKVMEFIAKVTAGSPLMPRPAYYPLELFEKISMRSFAVAANERPLFSEIRQILEDFIPLTRRDEYVEMDQEYEIINKLLDEGQATDVPPR</sequence>
<keyword evidence="2" id="KW-0677">Repeat</keyword>
<keyword evidence="7" id="KW-0460">Magnesium</keyword>
<dbReference type="SMART" id="SM00223">
    <property type="entry name" value="APPLE"/>
    <property type="match status" value="1"/>
</dbReference>
<dbReference type="Proteomes" id="UP000192578">
    <property type="component" value="Unassembled WGS sequence"/>
</dbReference>
<dbReference type="SMART" id="SM00034">
    <property type="entry name" value="CLECT"/>
    <property type="match status" value="1"/>
</dbReference>
<feature type="site" description="Important for interaction with phosphotyrosine-binding proteins" evidence="8">
    <location>
        <position position="917"/>
    </location>
</feature>
<dbReference type="InterPro" id="IPR011009">
    <property type="entry name" value="Kinase-like_dom_sf"/>
</dbReference>
<dbReference type="InterPro" id="IPR001245">
    <property type="entry name" value="Ser-Thr/Tyr_kinase_cat_dom"/>
</dbReference>
<evidence type="ECO:0000313" key="15">
    <source>
        <dbReference type="Proteomes" id="UP000192578"/>
    </source>
</evidence>
<dbReference type="Gene3D" id="3.10.100.10">
    <property type="entry name" value="Mannose-Binding Protein A, subunit A"/>
    <property type="match status" value="1"/>
</dbReference>
<dbReference type="PANTHER" id="PTHR24416">
    <property type="entry name" value="TYROSINE-PROTEIN KINASE RECEPTOR"/>
    <property type="match status" value="1"/>
</dbReference>
<evidence type="ECO:0000259" key="11">
    <source>
        <dbReference type="PROSITE" id="PS50011"/>
    </source>
</evidence>
<feature type="domain" description="C-type lectin" evidence="12">
    <location>
        <begin position="387"/>
        <end position="499"/>
    </location>
</feature>
<dbReference type="PROSITE" id="PS50041">
    <property type="entry name" value="C_TYPE_LECTIN_2"/>
    <property type="match status" value="1"/>
</dbReference>
<dbReference type="InterPro" id="IPR008266">
    <property type="entry name" value="Tyr_kinase_AS"/>
</dbReference>
<dbReference type="GO" id="GO:0005886">
    <property type="term" value="C:plasma membrane"/>
    <property type="evidence" value="ECO:0007669"/>
    <property type="project" value="TreeGrafter"/>
</dbReference>
<proteinExistence type="predicted"/>
<dbReference type="SMART" id="SM00219">
    <property type="entry name" value="TyrKc"/>
    <property type="match status" value="1"/>
</dbReference>
<evidence type="ECO:0000256" key="6">
    <source>
        <dbReference type="PIRSR" id="PIRSR000615-2"/>
    </source>
</evidence>
<gene>
    <name evidence="14" type="ORF">BV898_15775</name>
</gene>
<dbReference type="PROSITE" id="PS50011">
    <property type="entry name" value="PROTEIN_KINASE_DOM"/>
    <property type="match status" value="1"/>
</dbReference>
<dbReference type="InterPro" id="IPR036426">
    <property type="entry name" value="Bulb-type_lectin_dom_sf"/>
</dbReference>
<name>A0A9X6NDG1_HYPEX</name>
<dbReference type="Gene3D" id="1.10.510.10">
    <property type="entry name" value="Transferase(Phosphotransferase) domain 1"/>
    <property type="match status" value="1"/>
</dbReference>
<dbReference type="PROSITE" id="PS00109">
    <property type="entry name" value="PROTEIN_KINASE_TYR"/>
    <property type="match status" value="1"/>
</dbReference>
<dbReference type="GO" id="GO:0046872">
    <property type="term" value="F:metal ion binding"/>
    <property type="evidence" value="ECO:0007669"/>
    <property type="project" value="UniProtKB-KW"/>
</dbReference>